<name>A0A5B9M8X7_9BACT</name>
<keyword evidence="10" id="KW-0282">Flagellum</keyword>
<reference evidence="10 11" key="1">
    <citation type="submission" date="2019-02" db="EMBL/GenBank/DDBJ databases">
        <title>Planctomycetal bacteria perform biofilm scaping via a novel small molecule.</title>
        <authorList>
            <person name="Jeske O."/>
            <person name="Boedeker C."/>
            <person name="Wiegand S."/>
            <person name="Breitling P."/>
            <person name="Kallscheuer N."/>
            <person name="Jogler M."/>
            <person name="Rohde M."/>
            <person name="Petersen J."/>
            <person name="Medema M.H."/>
            <person name="Surup F."/>
            <person name="Jogler C."/>
        </authorList>
    </citation>
    <scope>NUCLEOTIDE SEQUENCE [LARGE SCALE GENOMIC DNA]</scope>
    <source>
        <strain evidence="10 11">Mal15</strain>
    </source>
</reference>
<feature type="region of interest" description="Disordered" evidence="8">
    <location>
        <begin position="20"/>
        <end position="49"/>
    </location>
</feature>
<dbReference type="EMBL" id="CP036264">
    <property type="protein sequence ID" value="QEF97632.1"/>
    <property type="molecule type" value="Genomic_DNA"/>
</dbReference>
<evidence type="ECO:0000313" key="10">
    <source>
        <dbReference type="EMBL" id="QEF97632.1"/>
    </source>
</evidence>
<keyword evidence="10" id="KW-0969">Cilium</keyword>
<dbReference type="KEGG" id="smam:Mal15_16730"/>
<evidence type="ECO:0000256" key="8">
    <source>
        <dbReference type="SAM" id="MobiDB-lite"/>
    </source>
</evidence>
<keyword evidence="10" id="KW-0966">Cell projection</keyword>
<evidence type="ECO:0000256" key="5">
    <source>
        <dbReference type="ARBA" id="ARBA00022795"/>
    </source>
</evidence>
<feature type="domain" description="Flagellar assembly protein FliH/Type III secretion system HrpE" evidence="9">
    <location>
        <begin position="66"/>
        <end position="174"/>
    </location>
</feature>
<dbReference type="InterPro" id="IPR018035">
    <property type="entry name" value="Flagellar_FliH/T3SS_HrpE"/>
</dbReference>
<evidence type="ECO:0000313" key="11">
    <source>
        <dbReference type="Proteomes" id="UP000321353"/>
    </source>
</evidence>
<keyword evidence="4" id="KW-0813">Transport</keyword>
<evidence type="ECO:0000256" key="4">
    <source>
        <dbReference type="ARBA" id="ARBA00022448"/>
    </source>
</evidence>
<dbReference type="PANTHER" id="PTHR34982">
    <property type="entry name" value="YOP PROTEINS TRANSLOCATION PROTEIN L"/>
    <property type="match status" value="1"/>
</dbReference>
<keyword evidence="7" id="KW-1006">Bacterial flagellum protein export</keyword>
<sequence length="200" mass="21049">MPTIQIPFDRSLANVTLARGPLPPATPNLPAGTSPNGAASAATEPTTVAEAESAARDEAAAAALKTLHSIEQKLKLLDARLDEELSTIGVQLTAAATQIAKQALGSDNALVEERVAHFANLLLRQVHPSQSAVIYVHPDYVVSLQSWLSQIDYEAIEIQGDATVQPGDCRIESNGKGFLASLDSFLDAAGKQLSPAWGET</sequence>
<evidence type="ECO:0000259" key="9">
    <source>
        <dbReference type="Pfam" id="PF02108"/>
    </source>
</evidence>
<dbReference type="GO" id="GO:0015031">
    <property type="term" value="P:protein transport"/>
    <property type="evidence" value="ECO:0007669"/>
    <property type="project" value="UniProtKB-KW"/>
</dbReference>
<keyword evidence="6" id="KW-0653">Protein transport</keyword>
<dbReference type="Proteomes" id="UP000321353">
    <property type="component" value="Chromosome"/>
</dbReference>
<dbReference type="Pfam" id="PF02108">
    <property type="entry name" value="FliH"/>
    <property type="match status" value="1"/>
</dbReference>
<evidence type="ECO:0000256" key="2">
    <source>
        <dbReference type="ARBA" id="ARBA00006602"/>
    </source>
</evidence>
<feature type="compositionally biased region" description="Low complexity" evidence="8">
    <location>
        <begin position="38"/>
        <end position="49"/>
    </location>
</feature>
<keyword evidence="5" id="KW-1005">Bacterial flagellum biogenesis</keyword>
<dbReference type="PANTHER" id="PTHR34982:SF1">
    <property type="entry name" value="FLAGELLAR ASSEMBLY PROTEIN FLIH"/>
    <property type="match status" value="1"/>
</dbReference>
<dbReference type="InterPro" id="IPR051472">
    <property type="entry name" value="T3SS_Stator/FliH"/>
</dbReference>
<keyword evidence="11" id="KW-1185">Reference proteome</keyword>
<organism evidence="10 11">
    <name type="scientific">Stieleria maiorica</name>
    <dbReference type="NCBI Taxonomy" id="2795974"/>
    <lineage>
        <taxon>Bacteria</taxon>
        <taxon>Pseudomonadati</taxon>
        <taxon>Planctomycetota</taxon>
        <taxon>Planctomycetia</taxon>
        <taxon>Pirellulales</taxon>
        <taxon>Pirellulaceae</taxon>
        <taxon>Stieleria</taxon>
    </lineage>
</organism>
<evidence type="ECO:0000256" key="1">
    <source>
        <dbReference type="ARBA" id="ARBA00003041"/>
    </source>
</evidence>
<dbReference type="RefSeq" id="WP_147867284.1">
    <property type="nucleotide sequence ID" value="NZ_CP036264.1"/>
</dbReference>
<comment type="similarity">
    <text evidence="2">Belongs to the FliH family.</text>
</comment>
<proteinExistence type="inferred from homology"/>
<accession>A0A5B9M8X7</accession>
<dbReference type="GO" id="GO:0044781">
    <property type="term" value="P:bacterial-type flagellum organization"/>
    <property type="evidence" value="ECO:0007669"/>
    <property type="project" value="UniProtKB-KW"/>
</dbReference>
<evidence type="ECO:0000256" key="3">
    <source>
        <dbReference type="ARBA" id="ARBA00016507"/>
    </source>
</evidence>
<evidence type="ECO:0000256" key="6">
    <source>
        <dbReference type="ARBA" id="ARBA00022927"/>
    </source>
</evidence>
<protein>
    <recommendedName>
        <fullName evidence="3">Flagellar assembly protein FliH</fullName>
    </recommendedName>
</protein>
<gene>
    <name evidence="10" type="ORF">Mal15_16730</name>
</gene>
<evidence type="ECO:0000256" key="7">
    <source>
        <dbReference type="ARBA" id="ARBA00023225"/>
    </source>
</evidence>
<comment type="function">
    <text evidence="1">Needed for flagellar regrowth and assembly.</text>
</comment>
<dbReference type="GO" id="GO:0005829">
    <property type="term" value="C:cytosol"/>
    <property type="evidence" value="ECO:0007669"/>
    <property type="project" value="TreeGrafter"/>
</dbReference>
<dbReference type="AlphaFoldDB" id="A0A5B9M8X7"/>